<name>A0A423W6F4_9PEZI</name>
<organism evidence="2 3">
    <name type="scientific">Cytospora leucostoma</name>
    <dbReference type="NCBI Taxonomy" id="1230097"/>
    <lineage>
        <taxon>Eukaryota</taxon>
        <taxon>Fungi</taxon>
        <taxon>Dikarya</taxon>
        <taxon>Ascomycota</taxon>
        <taxon>Pezizomycotina</taxon>
        <taxon>Sordariomycetes</taxon>
        <taxon>Sordariomycetidae</taxon>
        <taxon>Diaporthales</taxon>
        <taxon>Cytosporaceae</taxon>
        <taxon>Cytospora</taxon>
    </lineage>
</organism>
<feature type="region of interest" description="Disordered" evidence="1">
    <location>
        <begin position="208"/>
        <end position="272"/>
    </location>
</feature>
<feature type="compositionally biased region" description="Low complexity" evidence="1">
    <location>
        <begin position="254"/>
        <end position="272"/>
    </location>
</feature>
<reference evidence="2 3" key="1">
    <citation type="submission" date="2015-09" db="EMBL/GenBank/DDBJ databases">
        <title>Host preference determinants of Valsa canker pathogens revealed by comparative genomics.</title>
        <authorList>
            <person name="Yin Z."/>
            <person name="Huang L."/>
        </authorList>
    </citation>
    <scope>NUCLEOTIDE SEQUENCE [LARGE SCALE GENOMIC DNA]</scope>
    <source>
        <strain evidence="2 3">SXYLt</strain>
    </source>
</reference>
<keyword evidence="3" id="KW-1185">Reference proteome</keyword>
<dbReference type="EMBL" id="LKEB01000060">
    <property type="protein sequence ID" value="ROV98838.1"/>
    <property type="molecule type" value="Genomic_DNA"/>
</dbReference>
<dbReference type="AlphaFoldDB" id="A0A423W6F4"/>
<gene>
    <name evidence="2" type="ORF">VPNG_08382</name>
</gene>
<comment type="caution">
    <text evidence="2">The sequence shown here is derived from an EMBL/GenBank/DDBJ whole genome shotgun (WGS) entry which is preliminary data.</text>
</comment>
<sequence>MTLHWALKSRQEDALLQGQAYSSILPYLPLLVSDEGDEACELALSPEEVGSATWCPNPDYLSAEDRLMALKMIQKGETVLKVANVLDKAYQSVCRYVGAYIRPNLKLFVSESGRADEGEERRNNELVAEVEEVEKEVDEPHPPRDIYGPPEPVPGAPDPDWLSADERRLLREMRRRGESKRAIAEALGKGYVRLIKYINADQKIPSLRYTMKPDGTRSGLADRRSSPSLTLSPDLSTSLNPGDTRSGFADRKPSTSLTLSPNLSTSLSLGDT</sequence>
<dbReference type="OrthoDB" id="10457776at2759"/>
<proteinExistence type="predicted"/>
<evidence type="ECO:0000313" key="3">
    <source>
        <dbReference type="Proteomes" id="UP000285146"/>
    </source>
</evidence>
<feature type="compositionally biased region" description="Low complexity" evidence="1">
    <location>
        <begin position="226"/>
        <end position="239"/>
    </location>
</feature>
<protein>
    <submittedName>
        <fullName evidence="2">Uncharacterized protein</fullName>
    </submittedName>
</protein>
<dbReference type="Proteomes" id="UP000285146">
    <property type="component" value="Unassembled WGS sequence"/>
</dbReference>
<dbReference type="InParanoid" id="A0A423W6F4"/>
<evidence type="ECO:0000256" key="1">
    <source>
        <dbReference type="SAM" id="MobiDB-lite"/>
    </source>
</evidence>
<feature type="region of interest" description="Disordered" evidence="1">
    <location>
        <begin position="132"/>
        <end position="162"/>
    </location>
</feature>
<evidence type="ECO:0000313" key="2">
    <source>
        <dbReference type="EMBL" id="ROV98838.1"/>
    </source>
</evidence>
<accession>A0A423W6F4</accession>